<dbReference type="GO" id="GO:0046983">
    <property type="term" value="F:protein dimerization activity"/>
    <property type="evidence" value="ECO:0007669"/>
    <property type="project" value="InterPro"/>
</dbReference>
<dbReference type="STRING" id="765915.A0A1Y2HIL3"/>
<dbReference type="InterPro" id="IPR050518">
    <property type="entry name" value="Rpo3/RPB3_RNA_Pol_subunit"/>
</dbReference>
<dbReference type="EMBL" id="MCFL01000028">
    <property type="protein sequence ID" value="ORZ34406.1"/>
    <property type="molecule type" value="Genomic_DNA"/>
</dbReference>
<dbReference type="SUPFAM" id="SSF56553">
    <property type="entry name" value="Insert subdomain of RNA polymerase alpha subunit"/>
    <property type="match status" value="1"/>
</dbReference>
<dbReference type="GO" id="GO:0005666">
    <property type="term" value="C:RNA polymerase III complex"/>
    <property type="evidence" value="ECO:0007669"/>
    <property type="project" value="TreeGrafter"/>
</dbReference>
<dbReference type="OrthoDB" id="270173at2759"/>
<organism evidence="5 6">
    <name type="scientific">Catenaria anguillulae PL171</name>
    <dbReference type="NCBI Taxonomy" id="765915"/>
    <lineage>
        <taxon>Eukaryota</taxon>
        <taxon>Fungi</taxon>
        <taxon>Fungi incertae sedis</taxon>
        <taxon>Blastocladiomycota</taxon>
        <taxon>Blastocladiomycetes</taxon>
        <taxon>Blastocladiales</taxon>
        <taxon>Catenariaceae</taxon>
        <taxon>Catenaria</taxon>
    </lineage>
</organism>
<evidence type="ECO:0000313" key="6">
    <source>
        <dbReference type="Proteomes" id="UP000193411"/>
    </source>
</evidence>
<proteinExistence type="inferred from homology"/>
<dbReference type="SUPFAM" id="SSF55257">
    <property type="entry name" value="RBP11-like subunits of RNA polymerase"/>
    <property type="match status" value="1"/>
</dbReference>
<keyword evidence="1 5" id="KW-0240">DNA-directed RNA polymerase</keyword>
<sequence length="356" mass="40121">MTDQYQYQIPPGANREEFIRDNVFVERDRVTNGACTKFPGAWANFDDSWDLDQWKQQYRLVIHNLSKSSIEFDMIGVHASVANTIRRILLSDIPTVAFDQVYIFNNTGVMVDEVLSHRLGLIPIQFDPSLLQDRAPGEAPTDLNTLVFKLNVKCTARPDVPASAPKQQRLVHHHVTAADLEWSPEATQAEFLQGAAAPVIPHKDIVITKLNEGEEVNLVLHAIRGKGSDHAKFSPVGTATYRLMPEIHMLRPVVGDEAVKFQQCFPKGVIELEYDQKTGKHVAKVADARKDTVSREVLRHKEFEDAVTLSRKRDHFIFRVESVGILEPQVLMVEAFKVLRAKAADLKKCLDALNVE</sequence>
<accession>A0A1Y2HIL3</accession>
<reference evidence="5 6" key="1">
    <citation type="submission" date="2016-07" db="EMBL/GenBank/DDBJ databases">
        <title>Pervasive Adenine N6-methylation of Active Genes in Fungi.</title>
        <authorList>
            <consortium name="DOE Joint Genome Institute"/>
            <person name="Mondo S.J."/>
            <person name="Dannebaum R.O."/>
            <person name="Kuo R.C."/>
            <person name="Labutti K."/>
            <person name="Haridas S."/>
            <person name="Kuo A."/>
            <person name="Salamov A."/>
            <person name="Ahrendt S.R."/>
            <person name="Lipzen A."/>
            <person name="Sullivan W."/>
            <person name="Andreopoulos W.B."/>
            <person name="Clum A."/>
            <person name="Lindquist E."/>
            <person name="Daum C."/>
            <person name="Ramamoorthy G.K."/>
            <person name="Gryganskyi A."/>
            <person name="Culley D."/>
            <person name="Magnuson J.K."/>
            <person name="James T.Y."/>
            <person name="O'Malley M.A."/>
            <person name="Stajich J.E."/>
            <person name="Spatafora J.W."/>
            <person name="Visel A."/>
            <person name="Grigoriev I.V."/>
        </authorList>
    </citation>
    <scope>NUCLEOTIDE SEQUENCE [LARGE SCALE GENOMIC DNA]</scope>
    <source>
        <strain evidence="5 6">PL171</strain>
    </source>
</reference>
<dbReference type="PANTHER" id="PTHR11800">
    <property type="entry name" value="DNA-DIRECTED RNA POLYMERASE"/>
    <property type="match status" value="1"/>
</dbReference>
<dbReference type="InterPro" id="IPR036603">
    <property type="entry name" value="RBP11-like"/>
</dbReference>
<evidence type="ECO:0000256" key="3">
    <source>
        <dbReference type="ARBA" id="ARBA00025804"/>
    </source>
</evidence>
<dbReference type="InterPro" id="IPR011263">
    <property type="entry name" value="DNA-dir_RNA_pol_RpoA/D/Rpb3"/>
</dbReference>
<dbReference type="CDD" id="cd07032">
    <property type="entry name" value="RNAP_I_II_AC40"/>
    <property type="match status" value="1"/>
</dbReference>
<dbReference type="InterPro" id="IPR033901">
    <property type="entry name" value="RNAPI/III_AC40"/>
</dbReference>
<evidence type="ECO:0000259" key="4">
    <source>
        <dbReference type="SMART" id="SM00662"/>
    </source>
</evidence>
<evidence type="ECO:0000256" key="2">
    <source>
        <dbReference type="ARBA" id="ARBA00023163"/>
    </source>
</evidence>
<dbReference type="Gene3D" id="2.170.120.12">
    <property type="entry name" value="DNA-directed RNA polymerase, insert domain"/>
    <property type="match status" value="1"/>
</dbReference>
<dbReference type="AlphaFoldDB" id="A0A1Y2HIL3"/>
<dbReference type="SMART" id="SM00662">
    <property type="entry name" value="RPOLD"/>
    <property type="match status" value="1"/>
</dbReference>
<comment type="similarity">
    <text evidence="3">Belongs to the archaeal Rpo3/eukaryotic RPB3 RNA polymerase subunit family.</text>
</comment>
<keyword evidence="6" id="KW-1185">Reference proteome</keyword>
<dbReference type="Pfam" id="PF01000">
    <property type="entry name" value="RNA_pol_A_bac"/>
    <property type="match status" value="1"/>
</dbReference>
<evidence type="ECO:0000313" key="5">
    <source>
        <dbReference type="EMBL" id="ORZ34406.1"/>
    </source>
</evidence>
<dbReference type="InterPro" id="IPR011262">
    <property type="entry name" value="DNA-dir_RNA_pol_insert"/>
</dbReference>
<name>A0A1Y2HIL3_9FUNG</name>
<dbReference type="InterPro" id="IPR022842">
    <property type="entry name" value="RNAP_Rpo3/Rpb3/RPAC1"/>
</dbReference>
<protein>
    <submittedName>
        <fullName evidence="5">DNA-directed RNA polymerase</fullName>
    </submittedName>
</protein>
<feature type="domain" description="DNA-directed RNA polymerase RpoA/D/Rpb3-type" evidence="4">
    <location>
        <begin position="69"/>
        <end position="349"/>
    </location>
</feature>
<evidence type="ECO:0000256" key="1">
    <source>
        <dbReference type="ARBA" id="ARBA00022478"/>
    </source>
</evidence>
<dbReference type="GO" id="GO:0005736">
    <property type="term" value="C:RNA polymerase I complex"/>
    <property type="evidence" value="ECO:0007669"/>
    <property type="project" value="TreeGrafter"/>
</dbReference>
<keyword evidence="2" id="KW-0804">Transcription</keyword>
<dbReference type="PANTHER" id="PTHR11800:SF13">
    <property type="entry name" value="DNA-DIRECTED RNA POLYMERASES I AND III SUBUNIT RPAC1"/>
    <property type="match status" value="1"/>
</dbReference>
<dbReference type="InterPro" id="IPR036643">
    <property type="entry name" value="RNApol_insert_sf"/>
</dbReference>
<dbReference type="GO" id="GO:0006351">
    <property type="term" value="P:DNA-templated transcription"/>
    <property type="evidence" value="ECO:0007669"/>
    <property type="project" value="InterPro"/>
</dbReference>
<dbReference type="HAMAP" id="MF_00320">
    <property type="entry name" value="RNApol_arch_Rpo3"/>
    <property type="match status" value="1"/>
</dbReference>
<dbReference type="GO" id="GO:0055029">
    <property type="term" value="C:nuclear DNA-directed RNA polymerase complex"/>
    <property type="evidence" value="ECO:0007669"/>
    <property type="project" value="UniProtKB-ARBA"/>
</dbReference>
<dbReference type="Proteomes" id="UP000193411">
    <property type="component" value="Unassembled WGS sequence"/>
</dbReference>
<gene>
    <name evidence="5" type="ORF">BCR44DRAFT_85781</name>
</gene>
<dbReference type="Pfam" id="PF01193">
    <property type="entry name" value="RNA_pol_L"/>
    <property type="match status" value="1"/>
</dbReference>
<dbReference type="Gene3D" id="3.30.1360.10">
    <property type="entry name" value="RNA polymerase, RBP11-like subunit"/>
    <property type="match status" value="1"/>
</dbReference>
<dbReference type="GO" id="GO:0003899">
    <property type="term" value="F:DNA-directed RNA polymerase activity"/>
    <property type="evidence" value="ECO:0007669"/>
    <property type="project" value="InterPro"/>
</dbReference>
<comment type="caution">
    <text evidence="5">The sequence shown here is derived from an EMBL/GenBank/DDBJ whole genome shotgun (WGS) entry which is preliminary data.</text>
</comment>